<proteinExistence type="predicted"/>
<gene>
    <name evidence="1" type="ORF">M404DRAFT_996967</name>
</gene>
<organism evidence="1 2">
    <name type="scientific">Pisolithus tinctorius Marx 270</name>
    <dbReference type="NCBI Taxonomy" id="870435"/>
    <lineage>
        <taxon>Eukaryota</taxon>
        <taxon>Fungi</taxon>
        <taxon>Dikarya</taxon>
        <taxon>Basidiomycota</taxon>
        <taxon>Agaricomycotina</taxon>
        <taxon>Agaricomycetes</taxon>
        <taxon>Agaricomycetidae</taxon>
        <taxon>Boletales</taxon>
        <taxon>Sclerodermatineae</taxon>
        <taxon>Pisolithaceae</taxon>
        <taxon>Pisolithus</taxon>
    </lineage>
</organism>
<reference evidence="1 2" key="1">
    <citation type="submission" date="2014-04" db="EMBL/GenBank/DDBJ databases">
        <authorList>
            <consortium name="DOE Joint Genome Institute"/>
            <person name="Kuo A."/>
            <person name="Kohler A."/>
            <person name="Costa M.D."/>
            <person name="Nagy L.G."/>
            <person name="Floudas D."/>
            <person name="Copeland A."/>
            <person name="Barry K.W."/>
            <person name="Cichocki N."/>
            <person name="Veneault-Fourrey C."/>
            <person name="LaButti K."/>
            <person name="Lindquist E.A."/>
            <person name="Lipzen A."/>
            <person name="Lundell T."/>
            <person name="Morin E."/>
            <person name="Murat C."/>
            <person name="Sun H."/>
            <person name="Tunlid A."/>
            <person name="Henrissat B."/>
            <person name="Grigoriev I.V."/>
            <person name="Hibbett D.S."/>
            <person name="Martin F."/>
            <person name="Nordberg H.P."/>
            <person name="Cantor M.N."/>
            <person name="Hua S.X."/>
        </authorList>
    </citation>
    <scope>NUCLEOTIDE SEQUENCE [LARGE SCALE GENOMIC DNA]</scope>
    <source>
        <strain evidence="1 2">Marx 270</strain>
    </source>
</reference>
<protein>
    <submittedName>
        <fullName evidence="1">Uncharacterized protein</fullName>
    </submittedName>
</protein>
<evidence type="ECO:0000313" key="1">
    <source>
        <dbReference type="EMBL" id="KIO08732.1"/>
    </source>
</evidence>
<reference evidence="2" key="2">
    <citation type="submission" date="2015-01" db="EMBL/GenBank/DDBJ databases">
        <title>Evolutionary Origins and Diversification of the Mycorrhizal Mutualists.</title>
        <authorList>
            <consortium name="DOE Joint Genome Institute"/>
            <consortium name="Mycorrhizal Genomics Consortium"/>
            <person name="Kohler A."/>
            <person name="Kuo A."/>
            <person name="Nagy L.G."/>
            <person name="Floudas D."/>
            <person name="Copeland A."/>
            <person name="Barry K.W."/>
            <person name="Cichocki N."/>
            <person name="Veneault-Fourrey C."/>
            <person name="LaButti K."/>
            <person name="Lindquist E.A."/>
            <person name="Lipzen A."/>
            <person name="Lundell T."/>
            <person name="Morin E."/>
            <person name="Murat C."/>
            <person name="Riley R."/>
            <person name="Ohm R."/>
            <person name="Sun H."/>
            <person name="Tunlid A."/>
            <person name="Henrissat B."/>
            <person name="Grigoriev I.V."/>
            <person name="Hibbett D.S."/>
            <person name="Martin F."/>
        </authorList>
    </citation>
    <scope>NUCLEOTIDE SEQUENCE [LARGE SCALE GENOMIC DNA]</scope>
    <source>
        <strain evidence="2">Marx 270</strain>
    </source>
</reference>
<dbReference type="Proteomes" id="UP000054217">
    <property type="component" value="Unassembled WGS sequence"/>
</dbReference>
<dbReference type="AlphaFoldDB" id="A0A0C3KGK3"/>
<dbReference type="HOGENOM" id="CLU_2484207_0_0_1"/>
<sequence length="87" mass="10090">MTGQGFKTKRRIDYIVRRELGFQGQRPRARMYLEHSNFSGKMDVFYTGSAFGPKEWEGPTLPVGRGKFAIDTDVSEERDKRLTFSRP</sequence>
<accession>A0A0C3KGK3</accession>
<name>A0A0C3KGK3_PISTI</name>
<keyword evidence="2" id="KW-1185">Reference proteome</keyword>
<dbReference type="EMBL" id="KN831956">
    <property type="protein sequence ID" value="KIO08732.1"/>
    <property type="molecule type" value="Genomic_DNA"/>
</dbReference>
<evidence type="ECO:0000313" key="2">
    <source>
        <dbReference type="Proteomes" id="UP000054217"/>
    </source>
</evidence>
<dbReference type="InParanoid" id="A0A0C3KGK3"/>